<reference evidence="2 3" key="1">
    <citation type="submission" date="2021-11" db="EMBL/GenBank/DDBJ databases">
        <title>Black yeast isolated from Biological Soil Crust.</title>
        <authorList>
            <person name="Kurbessoian T."/>
        </authorList>
    </citation>
    <scope>NUCLEOTIDE SEQUENCE [LARGE SCALE GENOMIC DNA]</scope>
    <source>
        <strain evidence="2 3">CCFEE 5522</strain>
    </source>
</reference>
<dbReference type="SUPFAM" id="SSF55729">
    <property type="entry name" value="Acyl-CoA N-acyltransferases (Nat)"/>
    <property type="match status" value="1"/>
</dbReference>
<dbReference type="EMBL" id="JAVFHQ010000001">
    <property type="protein sequence ID" value="KAK4550719.1"/>
    <property type="molecule type" value="Genomic_DNA"/>
</dbReference>
<organism evidence="2 3">
    <name type="scientific">Oleoguttula mirabilis</name>
    <dbReference type="NCBI Taxonomy" id="1507867"/>
    <lineage>
        <taxon>Eukaryota</taxon>
        <taxon>Fungi</taxon>
        <taxon>Dikarya</taxon>
        <taxon>Ascomycota</taxon>
        <taxon>Pezizomycotina</taxon>
        <taxon>Dothideomycetes</taxon>
        <taxon>Dothideomycetidae</taxon>
        <taxon>Mycosphaerellales</taxon>
        <taxon>Teratosphaeriaceae</taxon>
        <taxon>Oleoguttula</taxon>
    </lineage>
</organism>
<comment type="caution">
    <text evidence="2">The sequence shown here is derived from an EMBL/GenBank/DDBJ whole genome shotgun (WGS) entry which is preliminary data.</text>
</comment>
<accession>A0AAV9JYI3</accession>
<dbReference type="Proteomes" id="UP001324427">
    <property type="component" value="Unassembled WGS sequence"/>
</dbReference>
<proteinExistence type="predicted"/>
<dbReference type="Gene3D" id="3.40.630.30">
    <property type="match status" value="1"/>
</dbReference>
<gene>
    <name evidence="2" type="ORF">LTR36_000298</name>
</gene>
<evidence type="ECO:0000313" key="2">
    <source>
        <dbReference type="EMBL" id="KAK4550719.1"/>
    </source>
</evidence>
<keyword evidence="3" id="KW-1185">Reference proteome</keyword>
<dbReference type="InterPro" id="IPR016181">
    <property type="entry name" value="Acyl_CoA_acyltransferase"/>
</dbReference>
<protein>
    <recommendedName>
        <fullName evidence="4">N-acetyltransferase domain-containing protein</fullName>
    </recommendedName>
</protein>
<evidence type="ECO:0000313" key="3">
    <source>
        <dbReference type="Proteomes" id="UP001324427"/>
    </source>
</evidence>
<evidence type="ECO:0000256" key="1">
    <source>
        <dbReference type="SAM" id="MobiDB-lite"/>
    </source>
</evidence>
<sequence length="234" mass="25990">MDDPSPSSEASTSTGSDGSYQEAWPSYLPTRSVYLTALEPIDAHELFPLLVNAPENIRLFDQAYVQSCPVDAAGLESIFTRHQYEPHRVGRAYTIVDIATRKPLGWVVLRPPASNTDTTPPPKPIISCLLFLPSASRLERGSEAIHGICRHAFEELGHETFESRSGTLEFNKGFGFGLLDVMRRQMLVKEESRESDLYVVRKEHWGYLKVAVAAWLDGKRAPPEGKFGLESTGA</sequence>
<dbReference type="AlphaFoldDB" id="A0AAV9JYI3"/>
<evidence type="ECO:0008006" key="4">
    <source>
        <dbReference type="Google" id="ProtNLM"/>
    </source>
</evidence>
<feature type="compositionally biased region" description="Low complexity" evidence="1">
    <location>
        <begin position="1"/>
        <end position="19"/>
    </location>
</feature>
<name>A0AAV9JYI3_9PEZI</name>
<feature type="region of interest" description="Disordered" evidence="1">
    <location>
        <begin position="1"/>
        <end position="21"/>
    </location>
</feature>